<feature type="binding site" evidence="5">
    <location>
        <position position="106"/>
    </location>
    <ligand>
        <name>substrate</name>
    </ligand>
</feature>
<dbReference type="PANTHER" id="PTHR43827">
    <property type="entry name" value="2,5-DIKETO-D-GLUCONIC ACID REDUCTASE"/>
    <property type="match status" value="1"/>
</dbReference>
<dbReference type="Pfam" id="PF00248">
    <property type="entry name" value="Aldo_ket_red"/>
    <property type="match status" value="1"/>
</dbReference>
<reference evidence="8" key="2">
    <citation type="submission" date="2021-04" db="EMBL/GenBank/DDBJ databases">
        <authorList>
            <person name="Gilroy R."/>
        </authorList>
    </citation>
    <scope>NUCLEOTIDE SEQUENCE</scope>
    <source>
        <strain evidence="8">378</strain>
    </source>
</reference>
<evidence type="ECO:0000313" key="9">
    <source>
        <dbReference type="Proteomes" id="UP000733611"/>
    </source>
</evidence>
<dbReference type="InterPro" id="IPR018170">
    <property type="entry name" value="Aldo/ket_reductase_CS"/>
</dbReference>
<evidence type="ECO:0000256" key="5">
    <source>
        <dbReference type="PIRSR" id="PIRSR000097-2"/>
    </source>
</evidence>
<dbReference type="GO" id="GO:0016616">
    <property type="term" value="F:oxidoreductase activity, acting on the CH-OH group of donors, NAD or NADP as acceptor"/>
    <property type="evidence" value="ECO:0007669"/>
    <property type="project" value="UniProtKB-ARBA"/>
</dbReference>
<dbReference type="PROSITE" id="PS00063">
    <property type="entry name" value="ALDOKETO_REDUCTASE_3"/>
    <property type="match status" value="1"/>
</dbReference>
<feature type="domain" description="NADP-dependent oxidoreductase" evidence="7">
    <location>
        <begin position="22"/>
        <end position="256"/>
    </location>
</feature>
<proteinExistence type="inferred from homology"/>
<dbReference type="SUPFAM" id="SSF51430">
    <property type="entry name" value="NAD(P)-linked oxidoreductase"/>
    <property type="match status" value="1"/>
</dbReference>
<dbReference type="AlphaFoldDB" id="A0A948THT0"/>
<feature type="active site" description="Proton donor" evidence="4">
    <location>
        <position position="48"/>
    </location>
</feature>
<name>A0A948THT0_9GAMM</name>
<dbReference type="FunFam" id="3.20.20.100:FF:000015">
    <property type="entry name" value="Oxidoreductase, aldo/keto reductase family"/>
    <property type="match status" value="1"/>
</dbReference>
<evidence type="ECO:0000256" key="3">
    <source>
        <dbReference type="ARBA" id="ARBA00023002"/>
    </source>
</evidence>
<dbReference type="PRINTS" id="PR00069">
    <property type="entry name" value="ALDKETRDTASE"/>
</dbReference>
<evidence type="ECO:0000256" key="2">
    <source>
        <dbReference type="ARBA" id="ARBA00022857"/>
    </source>
</evidence>
<dbReference type="Proteomes" id="UP000733611">
    <property type="component" value="Unassembled WGS sequence"/>
</dbReference>
<dbReference type="InterPro" id="IPR036812">
    <property type="entry name" value="NAD(P)_OxRdtase_dom_sf"/>
</dbReference>
<dbReference type="PROSITE" id="PS00798">
    <property type="entry name" value="ALDOKETO_REDUCTASE_1"/>
    <property type="match status" value="1"/>
</dbReference>
<accession>A0A948THT0</accession>
<protein>
    <submittedName>
        <fullName evidence="8">Aldo/keto reductase</fullName>
    </submittedName>
</protein>
<dbReference type="PANTHER" id="PTHR43827:SF3">
    <property type="entry name" value="NADP-DEPENDENT OXIDOREDUCTASE DOMAIN-CONTAINING PROTEIN"/>
    <property type="match status" value="1"/>
</dbReference>
<dbReference type="CDD" id="cd19133">
    <property type="entry name" value="AKR_AKR5F1"/>
    <property type="match status" value="1"/>
</dbReference>
<keyword evidence="2" id="KW-0521">NADP</keyword>
<organism evidence="8 9">
    <name type="scientific">Candidatus Anaerobiospirillum pullicola</name>
    <dbReference type="NCBI Taxonomy" id="2838451"/>
    <lineage>
        <taxon>Bacteria</taxon>
        <taxon>Pseudomonadati</taxon>
        <taxon>Pseudomonadota</taxon>
        <taxon>Gammaproteobacteria</taxon>
        <taxon>Aeromonadales</taxon>
        <taxon>Succinivibrionaceae</taxon>
        <taxon>Anaerobiospirillum</taxon>
    </lineage>
</organism>
<dbReference type="Gene3D" id="3.20.20.100">
    <property type="entry name" value="NADP-dependent oxidoreductase domain"/>
    <property type="match status" value="1"/>
</dbReference>
<evidence type="ECO:0000256" key="6">
    <source>
        <dbReference type="PIRSR" id="PIRSR000097-3"/>
    </source>
</evidence>
<dbReference type="EMBL" id="JAHLFE010000220">
    <property type="protein sequence ID" value="MBU3845301.1"/>
    <property type="molecule type" value="Genomic_DNA"/>
</dbReference>
<comment type="caution">
    <text evidence="8">The sequence shown here is derived from an EMBL/GenBank/DDBJ whole genome shotgun (WGS) entry which is preliminary data.</text>
</comment>
<sequence>MEFVTLNNGVKVPMLGFGVFKIEAKDCERCVLDALEVGYRHIDTAQGYCNEKEVGAAVRASGLKREEIFVTDKVWLSNHGYNQTKASVYHSLEIMGLDYLDLMLVHQPYADYWGAYSALADLQKEGVLKAIGVSNFFPWALANLVAFHDVKPQVNQVEFNPMQQEVAAQKLASKLGVKLEAWSPFGQGQQNLLGNPLLTEIAAKHHKSVAQVILRHIIQRGVVALAKSTHKERMQENFAIFDFSLDADDMAQIATLDTGKSMFLDHSSPEIVDFFKKFSADLGRKLQ</sequence>
<comment type="similarity">
    <text evidence="1">Belongs to the aldo/keto reductase family.</text>
</comment>
<gene>
    <name evidence="8" type="ORF">H9847_10655</name>
</gene>
<dbReference type="PIRSF" id="PIRSF000097">
    <property type="entry name" value="AKR"/>
    <property type="match status" value="1"/>
</dbReference>
<evidence type="ECO:0000256" key="4">
    <source>
        <dbReference type="PIRSR" id="PIRSR000097-1"/>
    </source>
</evidence>
<evidence type="ECO:0000256" key="1">
    <source>
        <dbReference type="ARBA" id="ARBA00007905"/>
    </source>
</evidence>
<evidence type="ECO:0000259" key="7">
    <source>
        <dbReference type="Pfam" id="PF00248"/>
    </source>
</evidence>
<dbReference type="InterPro" id="IPR023210">
    <property type="entry name" value="NADP_OxRdtase_dom"/>
</dbReference>
<evidence type="ECO:0000313" key="8">
    <source>
        <dbReference type="EMBL" id="MBU3845301.1"/>
    </source>
</evidence>
<feature type="site" description="Lowers pKa of active site Tyr" evidence="6">
    <location>
        <position position="73"/>
    </location>
</feature>
<reference evidence="8" key="1">
    <citation type="journal article" date="2021" name="PeerJ">
        <title>Extensive microbial diversity within the chicken gut microbiome revealed by metagenomics and culture.</title>
        <authorList>
            <person name="Gilroy R."/>
            <person name="Ravi A."/>
            <person name="Getino M."/>
            <person name="Pursley I."/>
            <person name="Horton D.L."/>
            <person name="Alikhan N.F."/>
            <person name="Baker D."/>
            <person name="Gharbi K."/>
            <person name="Hall N."/>
            <person name="Watson M."/>
            <person name="Adriaenssens E.M."/>
            <person name="Foster-Nyarko E."/>
            <person name="Jarju S."/>
            <person name="Secka A."/>
            <person name="Antonio M."/>
            <person name="Oren A."/>
            <person name="Chaudhuri R.R."/>
            <person name="La Ragione R."/>
            <person name="Hildebrand F."/>
            <person name="Pallen M.J."/>
        </authorList>
    </citation>
    <scope>NUCLEOTIDE SEQUENCE</scope>
    <source>
        <strain evidence="8">378</strain>
    </source>
</reference>
<dbReference type="InterPro" id="IPR020471">
    <property type="entry name" value="AKR"/>
</dbReference>
<keyword evidence="3" id="KW-0560">Oxidoreductase</keyword>